<comment type="similarity">
    <text evidence="9">Belongs to the SecD/SecF family. SecF subfamily.</text>
</comment>
<sequence>MQIFDKGKIYNFMKFRYAAFAFSAILMLGSMFLLFFQGFNYGIDFSGGTLIQVKYDQKADLALIRKTINKVDFLKDAAVTEFGSDQEIVIRYSSAHDKVQENLNAKMNEILKPTGNFEIRRVDVVGPKVGDDLKQKGIMAVAVSLVLILIYIAVRFEWRFAIAAIFSEFHDVIITIGAIILFKIDFNLEILAAILTILGYSLNDTIIVFDRIREGIKESKFAKINDVINEAVSATLSRTILTSFTTLISVAILLLFGGDMIYNFSFVMMIGIVFGTFSSTFIAAQSLIWFKFDVNKYREFLAEKQRKIREKEKIRAMYEKGMV</sequence>
<dbReference type="Pfam" id="PF07549">
    <property type="entry name" value="Sec_GG"/>
    <property type="match status" value="1"/>
</dbReference>
<dbReference type="InterPro" id="IPR005665">
    <property type="entry name" value="SecF_bac"/>
</dbReference>
<keyword evidence="9" id="KW-0997">Cell inner membrane</keyword>
<feature type="domain" description="Protein export membrane protein SecD/SecF C-terminal" evidence="10">
    <location>
        <begin position="109"/>
        <end position="291"/>
    </location>
</feature>
<dbReference type="Pfam" id="PF02355">
    <property type="entry name" value="SecD_SecF_C"/>
    <property type="match status" value="1"/>
</dbReference>
<comment type="subunit">
    <text evidence="9">Forms a complex with SecD. Part of the essential Sec protein translocation apparatus which comprises SecA, SecYEG and auxiliary proteins SecDF. Other proteins may also be involved.</text>
</comment>
<dbReference type="RefSeq" id="WP_012108348.1">
    <property type="nucleotide sequence ID" value="NC_009714.1"/>
</dbReference>
<feature type="transmembrane region" description="Helical" evidence="9">
    <location>
        <begin position="264"/>
        <end position="290"/>
    </location>
</feature>
<evidence type="ECO:0000256" key="4">
    <source>
        <dbReference type="ARBA" id="ARBA00022692"/>
    </source>
</evidence>
<gene>
    <name evidence="9 11" type="primary">secF</name>
    <name evidence="11" type="ordered locus">CHAB381_0475</name>
</gene>
<dbReference type="Proteomes" id="UP000002407">
    <property type="component" value="Chromosome"/>
</dbReference>
<comment type="function">
    <text evidence="9">Part of the Sec protein translocase complex. Interacts with the SecYEG preprotein conducting channel. SecDF uses the proton motive force (PMF) to complete protein translocation after the ATP-dependent function of SecA.</text>
</comment>
<evidence type="ECO:0000256" key="6">
    <source>
        <dbReference type="ARBA" id="ARBA00022989"/>
    </source>
</evidence>
<dbReference type="NCBIfam" id="TIGR00916">
    <property type="entry name" value="2A0604s01"/>
    <property type="match status" value="1"/>
</dbReference>
<keyword evidence="8 9" id="KW-0472">Membrane</keyword>
<dbReference type="GO" id="GO:0065002">
    <property type="term" value="P:intracellular protein transmembrane transport"/>
    <property type="evidence" value="ECO:0007669"/>
    <property type="project" value="UniProtKB-UniRule"/>
</dbReference>
<evidence type="ECO:0000256" key="8">
    <source>
        <dbReference type="ARBA" id="ARBA00023136"/>
    </source>
</evidence>
<keyword evidence="2 9" id="KW-0813">Transport</keyword>
<dbReference type="GO" id="GO:0015450">
    <property type="term" value="F:protein-transporting ATPase activity"/>
    <property type="evidence" value="ECO:0007669"/>
    <property type="project" value="InterPro"/>
</dbReference>
<comment type="subcellular location">
    <subcellularLocation>
        <location evidence="9">Cell inner membrane</location>
        <topology evidence="9">Multi-pass membrane protein</topology>
    </subcellularLocation>
    <subcellularLocation>
        <location evidence="1">Cell membrane</location>
        <topology evidence="1">Multi-pass membrane protein</topology>
    </subcellularLocation>
</comment>
<evidence type="ECO:0000256" key="9">
    <source>
        <dbReference type="HAMAP-Rule" id="MF_01464"/>
    </source>
</evidence>
<proteinExistence type="inferred from homology"/>
<dbReference type="InterPro" id="IPR022813">
    <property type="entry name" value="SecD/SecF_arch_bac"/>
</dbReference>
<evidence type="ECO:0000259" key="10">
    <source>
        <dbReference type="Pfam" id="PF02355"/>
    </source>
</evidence>
<evidence type="ECO:0000256" key="2">
    <source>
        <dbReference type="ARBA" id="ARBA00022448"/>
    </source>
</evidence>
<reference evidence="12" key="1">
    <citation type="submission" date="2007-07" db="EMBL/GenBank/DDBJ databases">
        <title>Complete genome sequence of Campylobacter hominis ATCC BAA-381, a commensal isolated from the human gastrointestinal tract.</title>
        <authorList>
            <person name="Fouts D.E."/>
            <person name="Mongodin E.F."/>
            <person name="Puiu D."/>
            <person name="Sebastian Y."/>
            <person name="Miller W.G."/>
            <person name="Mandrell R.E."/>
            <person name="Nelson K.E."/>
        </authorList>
    </citation>
    <scope>NUCLEOTIDE SEQUENCE [LARGE SCALE GENOMIC DNA]</scope>
    <source>
        <strain evidence="12">ATCC BAA-381 / LMG 19568 / NCTC 13146 / CH001A</strain>
    </source>
</reference>
<dbReference type="PRINTS" id="PR01755">
    <property type="entry name" value="SECFTRNLCASE"/>
</dbReference>
<dbReference type="InterPro" id="IPR022645">
    <property type="entry name" value="SecD/SecF_bac"/>
</dbReference>
<keyword evidence="12" id="KW-1185">Reference proteome</keyword>
<organism evidence="11 12">
    <name type="scientific">Campylobacter hominis (strain ATCC BAA-381 / DSM 21671 / CCUG 45161 / LMG 19568 / NCTC 13146 / CH001A)</name>
    <dbReference type="NCBI Taxonomy" id="360107"/>
    <lineage>
        <taxon>Bacteria</taxon>
        <taxon>Pseudomonadati</taxon>
        <taxon>Campylobacterota</taxon>
        <taxon>Epsilonproteobacteria</taxon>
        <taxon>Campylobacterales</taxon>
        <taxon>Campylobacteraceae</taxon>
        <taxon>Campylobacter</taxon>
    </lineage>
</organism>
<dbReference type="SUPFAM" id="SSF82866">
    <property type="entry name" value="Multidrug efflux transporter AcrB transmembrane domain"/>
    <property type="match status" value="1"/>
</dbReference>
<dbReference type="GO" id="GO:0043952">
    <property type="term" value="P:protein transport by the Sec complex"/>
    <property type="evidence" value="ECO:0007669"/>
    <property type="project" value="UniProtKB-UniRule"/>
</dbReference>
<dbReference type="InterPro" id="IPR048634">
    <property type="entry name" value="SecD_SecF_C"/>
</dbReference>
<feature type="transmembrane region" description="Helical" evidence="9">
    <location>
        <begin position="15"/>
        <end position="36"/>
    </location>
</feature>
<dbReference type="EMBL" id="CP000776">
    <property type="protein sequence ID" value="ABS51819.1"/>
    <property type="molecule type" value="Genomic_DNA"/>
</dbReference>
<dbReference type="NCBIfam" id="TIGR00966">
    <property type="entry name" value="transloc_SecF"/>
    <property type="match status" value="1"/>
</dbReference>
<protein>
    <recommendedName>
        <fullName evidence="9">Protein-export membrane protein SecF</fullName>
    </recommendedName>
</protein>
<dbReference type="GO" id="GO:0005886">
    <property type="term" value="C:plasma membrane"/>
    <property type="evidence" value="ECO:0007669"/>
    <property type="project" value="UniProtKB-SubCell"/>
</dbReference>
<dbReference type="Gene3D" id="1.20.1640.10">
    <property type="entry name" value="Multidrug efflux transporter AcrB transmembrane domain"/>
    <property type="match status" value="1"/>
</dbReference>
<evidence type="ECO:0000256" key="1">
    <source>
        <dbReference type="ARBA" id="ARBA00004651"/>
    </source>
</evidence>
<dbReference type="HOGENOM" id="CLU_050012_1_1_7"/>
<keyword evidence="3 9" id="KW-1003">Cell membrane</keyword>
<dbReference type="eggNOG" id="COG0341">
    <property type="taxonomic scope" value="Bacteria"/>
</dbReference>
<feature type="transmembrane region" description="Helical" evidence="9">
    <location>
        <begin position="240"/>
        <end position="258"/>
    </location>
</feature>
<dbReference type="KEGG" id="cha:CHAB381_0475"/>
<feature type="transmembrane region" description="Helical" evidence="9">
    <location>
        <begin position="190"/>
        <end position="209"/>
    </location>
</feature>
<feature type="transmembrane region" description="Helical" evidence="9">
    <location>
        <begin position="137"/>
        <end position="154"/>
    </location>
</feature>
<dbReference type="OrthoDB" id="9774769at2"/>
<evidence type="ECO:0000256" key="5">
    <source>
        <dbReference type="ARBA" id="ARBA00022927"/>
    </source>
</evidence>
<dbReference type="InterPro" id="IPR055344">
    <property type="entry name" value="SecD_SecF_C_bact"/>
</dbReference>
<dbReference type="PANTHER" id="PTHR30081">
    <property type="entry name" value="PROTEIN-EXPORT MEMBRANE PROTEIN SEC"/>
    <property type="match status" value="1"/>
</dbReference>
<dbReference type="STRING" id="360107.CHAB381_0475"/>
<keyword evidence="4 9" id="KW-0812">Transmembrane</keyword>
<evidence type="ECO:0000256" key="3">
    <source>
        <dbReference type="ARBA" id="ARBA00022475"/>
    </source>
</evidence>
<accession>A7I0M2</accession>
<evidence type="ECO:0000256" key="7">
    <source>
        <dbReference type="ARBA" id="ARBA00023010"/>
    </source>
</evidence>
<dbReference type="InterPro" id="IPR022646">
    <property type="entry name" value="SecD/SecF_CS"/>
</dbReference>
<dbReference type="PANTHER" id="PTHR30081:SF8">
    <property type="entry name" value="PROTEIN TRANSLOCASE SUBUNIT SECF"/>
    <property type="match status" value="1"/>
</dbReference>
<keyword evidence="7 9" id="KW-0811">Translocation</keyword>
<evidence type="ECO:0000313" key="12">
    <source>
        <dbReference type="Proteomes" id="UP000002407"/>
    </source>
</evidence>
<dbReference type="GO" id="GO:0006605">
    <property type="term" value="P:protein targeting"/>
    <property type="evidence" value="ECO:0007669"/>
    <property type="project" value="UniProtKB-UniRule"/>
</dbReference>
<dbReference type="AlphaFoldDB" id="A7I0M2"/>
<evidence type="ECO:0000313" key="11">
    <source>
        <dbReference type="EMBL" id="ABS51819.1"/>
    </source>
</evidence>
<keyword evidence="6 9" id="KW-1133">Transmembrane helix</keyword>
<name>A7I0M2_CAMHC</name>
<dbReference type="HAMAP" id="MF_01464_B">
    <property type="entry name" value="SecF_B"/>
    <property type="match status" value="1"/>
</dbReference>
<feature type="transmembrane region" description="Helical" evidence="9">
    <location>
        <begin position="161"/>
        <end position="184"/>
    </location>
</feature>
<keyword evidence="5 9" id="KW-0653">Protein transport</keyword>